<feature type="domain" description="FAD/NAD(P)-binding" evidence="3">
    <location>
        <begin position="35"/>
        <end position="148"/>
    </location>
</feature>
<dbReference type="InterPro" id="IPR049386">
    <property type="entry name" value="FCSD_central"/>
</dbReference>
<comment type="caution">
    <text evidence="6">The sequence shown here is derived from an EMBL/GenBank/DDBJ whole genome shotgun (WGS) entry which is preliminary data.</text>
</comment>
<gene>
    <name evidence="6" type="ORF">VSS37_08490</name>
</gene>
<accession>A0ABU6CVZ6</accession>
<evidence type="ECO:0000256" key="2">
    <source>
        <dbReference type="ARBA" id="ARBA00022827"/>
    </source>
</evidence>
<feature type="domain" description="Flavocytochrome c sulphide dehydrogenase flavin-binding" evidence="4">
    <location>
        <begin position="351"/>
        <end position="416"/>
    </location>
</feature>
<evidence type="ECO:0000259" key="3">
    <source>
        <dbReference type="Pfam" id="PF07992"/>
    </source>
</evidence>
<dbReference type="InterPro" id="IPR036188">
    <property type="entry name" value="FAD/NAD-bd_sf"/>
</dbReference>
<dbReference type="Gene3D" id="3.50.50.60">
    <property type="entry name" value="FAD/NAD(P)-binding domain"/>
    <property type="match status" value="2"/>
</dbReference>
<reference evidence="6 7" key="2">
    <citation type="submission" date="2024-01" db="EMBL/GenBank/DDBJ databases">
        <authorList>
            <person name="Xie X."/>
        </authorList>
    </citation>
    <scope>NUCLEOTIDE SEQUENCE [LARGE SCALE GENOMIC DNA]</scope>
    <source>
        <strain evidence="6">SCUT-1</strain>
    </source>
</reference>
<dbReference type="RefSeq" id="WP_324694397.1">
    <property type="nucleotide sequence ID" value="NZ_JAYMYJ010000082.1"/>
</dbReference>
<keyword evidence="1" id="KW-0285">Flavoprotein</keyword>
<evidence type="ECO:0000313" key="6">
    <source>
        <dbReference type="EMBL" id="MEB4591011.1"/>
    </source>
</evidence>
<evidence type="ECO:0000259" key="5">
    <source>
        <dbReference type="Pfam" id="PF21706"/>
    </source>
</evidence>
<name>A0ABU6CVZ6_9GAMM</name>
<dbReference type="PANTHER" id="PTHR43755:SF1">
    <property type="entry name" value="FAD-DEPENDENT PYRIDINE NUCLEOTIDE-DISULPHIDE OXIDOREDUCTASE"/>
    <property type="match status" value="1"/>
</dbReference>
<dbReference type="InterPro" id="IPR016156">
    <property type="entry name" value="FAD/NAD-linked_Rdtase_dimer_sf"/>
</dbReference>
<dbReference type="Pfam" id="PF09242">
    <property type="entry name" value="FCSD-flav_bind"/>
    <property type="match status" value="1"/>
</dbReference>
<dbReference type="PROSITE" id="PS51318">
    <property type="entry name" value="TAT"/>
    <property type="match status" value="1"/>
</dbReference>
<dbReference type="InterPro" id="IPR023753">
    <property type="entry name" value="FAD/NAD-binding_dom"/>
</dbReference>
<reference evidence="7" key="1">
    <citation type="submission" date="2023-07" db="EMBL/GenBank/DDBJ databases">
        <title>The carbon used by Thiothrix.</title>
        <authorList>
            <person name="Chen L."/>
        </authorList>
    </citation>
    <scope>NUCLEOTIDE SEQUENCE [LARGE SCALE GENOMIC DNA]</scope>
</reference>
<dbReference type="Pfam" id="PF21706">
    <property type="entry name" value="FCSD_central"/>
    <property type="match status" value="1"/>
</dbReference>
<feature type="domain" description="Sulfide dehydrogenase [flavocytochrome c] flavoprotein chain central" evidence="5">
    <location>
        <begin position="161"/>
        <end position="274"/>
    </location>
</feature>
<evidence type="ECO:0000256" key="1">
    <source>
        <dbReference type="ARBA" id="ARBA00022630"/>
    </source>
</evidence>
<protein>
    <submittedName>
        <fullName evidence="6">FAD-dependent oxidoreductase</fullName>
    </submittedName>
</protein>
<keyword evidence="7" id="KW-1185">Reference proteome</keyword>
<dbReference type="PANTHER" id="PTHR43755">
    <property type="match status" value="1"/>
</dbReference>
<evidence type="ECO:0000259" key="4">
    <source>
        <dbReference type="Pfam" id="PF09242"/>
    </source>
</evidence>
<dbReference type="Pfam" id="PF07992">
    <property type="entry name" value="Pyr_redox_2"/>
    <property type="match status" value="1"/>
</dbReference>
<dbReference type="Proteomes" id="UP001308005">
    <property type="component" value="Unassembled WGS sequence"/>
</dbReference>
<dbReference type="EMBL" id="JAYMYJ010000082">
    <property type="protein sequence ID" value="MEB4591011.1"/>
    <property type="molecule type" value="Genomic_DNA"/>
</dbReference>
<keyword evidence="2" id="KW-0274">FAD</keyword>
<dbReference type="InterPro" id="IPR052541">
    <property type="entry name" value="SQRD"/>
</dbReference>
<evidence type="ECO:0000313" key="7">
    <source>
        <dbReference type="Proteomes" id="UP001308005"/>
    </source>
</evidence>
<dbReference type="SUPFAM" id="SSF51905">
    <property type="entry name" value="FAD/NAD(P)-binding domain"/>
    <property type="match status" value="2"/>
</dbReference>
<dbReference type="InterPro" id="IPR015323">
    <property type="entry name" value="FlavoCytC_S_DH_flav-bd"/>
</dbReference>
<organism evidence="6 7">
    <name type="scientific">Candidatus Thiothrix phosphatis</name>
    <dbReference type="NCBI Taxonomy" id="3112415"/>
    <lineage>
        <taxon>Bacteria</taxon>
        <taxon>Pseudomonadati</taxon>
        <taxon>Pseudomonadota</taxon>
        <taxon>Gammaproteobacteria</taxon>
        <taxon>Thiotrichales</taxon>
        <taxon>Thiotrichaceae</taxon>
        <taxon>Thiothrix</taxon>
    </lineage>
</organism>
<dbReference type="SUPFAM" id="SSF55424">
    <property type="entry name" value="FAD/NAD-linked reductases, dimerisation (C-terminal) domain"/>
    <property type="match status" value="1"/>
</dbReference>
<proteinExistence type="predicted"/>
<sequence>MNNPLNRRQFLKSLGLASAVTAFPGIIKAASSRPQVIVVGGGFAGATAAKYLRHWSNAVDVTLIEPNASYNSCILSNLVLNGQMNLSQLTFNYNTLAQKYGISVVNDWVDNVDGINQVVRLRSGATLPYDRLIIAPGVQFLAVPGLDNSKVPHAWKAGPQTTLLQQQLAAMPTGGTFIMTIPGAPYRCPPGPYERACVVADYLKRNKPGSRVIVLDANASITAERTTFENAFNVTYSDMLQYIPNAELQGVDSDQRIAHTSMGDYKGDVLNVIPPQAASEIIHTIGLANVSGKWAGVNPLSYESTVMPNIHVIGDSQGTGQPKAGHIANAEAKVCADAILRLLGGNQPYAAPMTNSACFSPISSTTASWLTAVFAYDAATGTMQVVPASSGEASAPSSRNYSRMLDWAENLFSDTFG</sequence>
<dbReference type="InterPro" id="IPR006311">
    <property type="entry name" value="TAT_signal"/>
</dbReference>